<dbReference type="Proteomes" id="UP000616547">
    <property type="component" value="Unassembled WGS sequence"/>
</dbReference>
<feature type="transmembrane region" description="Helical" evidence="1">
    <location>
        <begin position="79"/>
        <end position="103"/>
    </location>
</feature>
<evidence type="ECO:0008006" key="4">
    <source>
        <dbReference type="Google" id="ProtNLM"/>
    </source>
</evidence>
<feature type="transmembrane region" description="Helical" evidence="1">
    <location>
        <begin position="6"/>
        <end position="26"/>
    </location>
</feature>
<dbReference type="RefSeq" id="WP_201331049.1">
    <property type="nucleotide sequence ID" value="NZ_BOCG01000312.1"/>
</dbReference>
<keyword evidence="1" id="KW-1133">Transmembrane helix</keyword>
<evidence type="ECO:0000313" key="3">
    <source>
        <dbReference type="Proteomes" id="UP000616547"/>
    </source>
</evidence>
<keyword evidence="3" id="KW-1185">Reference proteome</keyword>
<gene>
    <name evidence="2" type="ORF">lacNasYZ03_09040</name>
</gene>
<evidence type="ECO:0000256" key="1">
    <source>
        <dbReference type="SAM" id="Phobius"/>
    </source>
</evidence>
<protein>
    <recommendedName>
        <fullName evidence="4">DUF1751 domain-containing protein</fullName>
    </recommendedName>
</protein>
<keyword evidence="1" id="KW-0812">Transmembrane</keyword>
<feature type="transmembrane region" description="Helical" evidence="1">
    <location>
        <begin position="47"/>
        <end position="73"/>
    </location>
</feature>
<comment type="caution">
    <text evidence="2">The sequence shown here is derived from an EMBL/GenBank/DDBJ whole genome shotgun (WGS) entry which is preliminary data.</text>
</comment>
<dbReference type="EMBL" id="BOCI01000246">
    <property type="protein sequence ID" value="GHW01217.1"/>
    <property type="molecule type" value="Genomic_DNA"/>
</dbReference>
<accession>A0ABQ3W8M2</accession>
<reference evidence="3" key="1">
    <citation type="submission" date="2021-01" db="EMBL/GenBank/DDBJ databases">
        <title>Draft genome sequence of Nasalis larvatus strain YZ03.</title>
        <authorList>
            <person name="Suzuki-Hashido N."/>
            <person name="Tsuchida S."/>
            <person name="Hayakawa T."/>
        </authorList>
    </citation>
    <scope>NUCLEOTIDE SEQUENCE [LARGE SCALE GENOMIC DNA]</scope>
    <source>
        <strain evidence="3">YZ03</strain>
    </source>
</reference>
<evidence type="ECO:0000313" key="2">
    <source>
        <dbReference type="EMBL" id="GHW01217.1"/>
    </source>
</evidence>
<feature type="transmembrane region" description="Helical" evidence="1">
    <location>
        <begin position="123"/>
        <end position="145"/>
    </location>
</feature>
<proteinExistence type="predicted"/>
<keyword evidence="1" id="KW-0472">Membrane</keyword>
<organism evidence="2 3">
    <name type="scientific">Lactobacillus nasalidis</name>
    <dbReference type="NCBI Taxonomy" id="2797258"/>
    <lineage>
        <taxon>Bacteria</taxon>
        <taxon>Bacillati</taxon>
        <taxon>Bacillota</taxon>
        <taxon>Bacilli</taxon>
        <taxon>Lactobacillales</taxon>
        <taxon>Lactobacillaceae</taxon>
        <taxon>Lactobacillus</taxon>
    </lineage>
</organism>
<name>A0ABQ3W8M2_9LACO</name>
<sequence length="148" mass="16489">MFILFTAISVIALLLAIASLVMLVATRRQILADGAAASQLLDKRRRFLSWVNAFELVPNAIYMIISIASFFSADYEPTLLLTATTVVLDLLMGVTVIFGDFFLSENPVSFKQFWSQTKTSSKVYLVFLLLLIIAIAVLNVLIHAWNLD</sequence>